<feature type="transmembrane region" description="Helical" evidence="1">
    <location>
        <begin position="303"/>
        <end position="319"/>
    </location>
</feature>
<feature type="transmembrane region" description="Helical" evidence="1">
    <location>
        <begin position="231"/>
        <end position="253"/>
    </location>
</feature>
<keyword evidence="1" id="KW-1133">Transmembrane helix</keyword>
<feature type="transmembrane region" description="Helical" evidence="1">
    <location>
        <begin position="105"/>
        <end position="123"/>
    </location>
</feature>
<dbReference type="Proteomes" id="UP000664277">
    <property type="component" value="Unassembled WGS sequence"/>
</dbReference>
<proteinExistence type="predicted"/>
<dbReference type="PANTHER" id="PTHR35337:SF1">
    <property type="entry name" value="SLR1478 PROTEIN"/>
    <property type="match status" value="1"/>
</dbReference>
<evidence type="ECO:0000313" key="2">
    <source>
        <dbReference type="EMBL" id="MBN8660430.1"/>
    </source>
</evidence>
<feature type="transmembrane region" description="Helical" evidence="1">
    <location>
        <begin position="180"/>
        <end position="200"/>
    </location>
</feature>
<reference evidence="2" key="1">
    <citation type="submission" date="2021-02" db="EMBL/GenBank/DDBJ databases">
        <title>Genome-Resolved Metagenomics of a Microbial Community Performing Photosynthetic Biological Nutrient Removal.</title>
        <authorList>
            <person name="Mcdaniel E.A."/>
        </authorList>
    </citation>
    <scope>NUCLEOTIDE SEQUENCE</scope>
    <source>
        <strain evidence="2">UWPOB_OBS1</strain>
    </source>
</reference>
<protein>
    <submittedName>
        <fullName evidence="2">Stage II sporulation protein M</fullName>
    </submittedName>
</protein>
<sequence>MNVERWLRTRRVSWQKLEELLKKVDSSGLGSLDRQGLTELGRLYRATSADLSRARALKLNSELQIYLNNLVVRAHNQVYQNKQSRLSDLFLFFLHGFPRQFQTNILYVLTAFLLFLLPGLGCYREALYDPNFGQLEIVPGQSLVSEELYHMIENRQMWTDSVQDSSPAVAGLIATNNIKVSLLAFATGITFGIGTVYVLIMNGMSIGTVFGVCQDYGMAHRLAAFVAGHGVIELMAIFISGGAGLMIGGAMLFPGQLSRRDSLKKVARPAMELFAGTVLMLLVAGTIEGFVSPRTDIGADVKYMVSAATAAMLTLYLLVPRTEPKKPVASLSERAKIKADSTSDLTVDIKGEMVETSGGNPIG</sequence>
<dbReference type="InterPro" id="IPR002798">
    <property type="entry name" value="SpoIIM-like"/>
</dbReference>
<dbReference type="EMBL" id="JAFLCK010000010">
    <property type="protein sequence ID" value="MBN8660430.1"/>
    <property type="molecule type" value="Genomic_DNA"/>
</dbReference>
<evidence type="ECO:0000256" key="1">
    <source>
        <dbReference type="SAM" id="Phobius"/>
    </source>
</evidence>
<feature type="transmembrane region" description="Helical" evidence="1">
    <location>
        <begin position="273"/>
        <end position="291"/>
    </location>
</feature>
<comment type="caution">
    <text evidence="2">The sequence shown here is derived from an EMBL/GenBank/DDBJ whole genome shotgun (WGS) entry which is preliminary data.</text>
</comment>
<evidence type="ECO:0000313" key="3">
    <source>
        <dbReference type="Proteomes" id="UP000664277"/>
    </source>
</evidence>
<keyword evidence="1" id="KW-0812">Transmembrane</keyword>
<name>A0A8J7TKX1_9BACT</name>
<accession>A0A8J7TKX1</accession>
<keyword evidence="1" id="KW-0472">Membrane</keyword>
<dbReference type="Pfam" id="PF01944">
    <property type="entry name" value="SpoIIM"/>
    <property type="match status" value="1"/>
</dbReference>
<gene>
    <name evidence="2" type="ORF">J0M35_08725</name>
</gene>
<organism evidence="2 3">
    <name type="scientific">Candidatus Obscuribacter phosphatis</name>
    <dbReference type="NCBI Taxonomy" id="1906157"/>
    <lineage>
        <taxon>Bacteria</taxon>
        <taxon>Bacillati</taxon>
        <taxon>Candidatus Melainabacteria</taxon>
        <taxon>Candidatus Obscuribacterales</taxon>
        <taxon>Candidatus Obscuribacteraceae</taxon>
        <taxon>Candidatus Obscuribacter</taxon>
    </lineage>
</organism>
<dbReference type="PANTHER" id="PTHR35337">
    <property type="entry name" value="SLR1478 PROTEIN"/>
    <property type="match status" value="1"/>
</dbReference>
<dbReference type="AlphaFoldDB" id="A0A8J7TKX1"/>